<reference evidence="3" key="2">
    <citation type="submission" date="2023-05" db="EMBL/GenBank/DDBJ databases">
        <authorList>
            <person name="Schelkunov M.I."/>
        </authorList>
    </citation>
    <scope>NUCLEOTIDE SEQUENCE</scope>
    <source>
        <strain evidence="3">Hsosn_3</strain>
        <tissue evidence="3">Leaf</tissue>
    </source>
</reference>
<dbReference type="NCBIfam" id="TIGR01640">
    <property type="entry name" value="F_box_assoc_1"/>
    <property type="match status" value="1"/>
</dbReference>
<protein>
    <recommendedName>
        <fullName evidence="5">F-box protein</fullName>
    </recommendedName>
</protein>
<accession>A0AAD8HHI4</accession>
<proteinExistence type="predicted"/>
<feature type="domain" description="F-box associated beta-propeller type 3" evidence="2">
    <location>
        <begin position="83"/>
        <end position="367"/>
    </location>
</feature>
<evidence type="ECO:0000313" key="4">
    <source>
        <dbReference type="Proteomes" id="UP001237642"/>
    </source>
</evidence>
<dbReference type="EMBL" id="JAUIZM010000009">
    <property type="protein sequence ID" value="KAK1366265.1"/>
    <property type="molecule type" value="Genomic_DNA"/>
</dbReference>
<keyword evidence="4" id="KW-1185">Reference proteome</keyword>
<dbReference type="InterPro" id="IPR017451">
    <property type="entry name" value="F-box-assoc_interact_dom"/>
</dbReference>
<comment type="caution">
    <text evidence="3">The sequence shown here is derived from an EMBL/GenBank/DDBJ whole genome shotgun (WGS) entry which is preliminary data.</text>
</comment>
<organism evidence="3 4">
    <name type="scientific">Heracleum sosnowskyi</name>
    <dbReference type="NCBI Taxonomy" id="360622"/>
    <lineage>
        <taxon>Eukaryota</taxon>
        <taxon>Viridiplantae</taxon>
        <taxon>Streptophyta</taxon>
        <taxon>Embryophyta</taxon>
        <taxon>Tracheophyta</taxon>
        <taxon>Spermatophyta</taxon>
        <taxon>Magnoliopsida</taxon>
        <taxon>eudicotyledons</taxon>
        <taxon>Gunneridae</taxon>
        <taxon>Pentapetalae</taxon>
        <taxon>asterids</taxon>
        <taxon>campanulids</taxon>
        <taxon>Apiales</taxon>
        <taxon>Apiaceae</taxon>
        <taxon>Apioideae</taxon>
        <taxon>apioid superclade</taxon>
        <taxon>Tordylieae</taxon>
        <taxon>Tordyliinae</taxon>
        <taxon>Heracleum</taxon>
    </lineage>
</organism>
<gene>
    <name evidence="3" type="ORF">POM88_041826</name>
</gene>
<dbReference type="InterPro" id="IPR013187">
    <property type="entry name" value="F-box-assoc_dom_typ3"/>
</dbReference>
<feature type="domain" description="F-box" evidence="1">
    <location>
        <begin position="4"/>
        <end position="32"/>
    </location>
</feature>
<evidence type="ECO:0008006" key="5">
    <source>
        <dbReference type="Google" id="ProtNLM"/>
    </source>
</evidence>
<dbReference type="Proteomes" id="UP001237642">
    <property type="component" value="Unassembled WGS sequence"/>
</dbReference>
<dbReference type="AlphaFoldDB" id="A0AAD8HHI4"/>
<dbReference type="Pfam" id="PF00646">
    <property type="entry name" value="F-box"/>
    <property type="match status" value="1"/>
</dbReference>
<dbReference type="PANTHER" id="PTHR31111">
    <property type="entry name" value="BNAA05G37150D PROTEIN-RELATED"/>
    <property type="match status" value="1"/>
</dbReference>
<sequence>MMKRNILKRLTAKDLCKMSTLSSIWKDLLNDAHLINLYRAWSQTNPLLLIVTQLSSVQNHSTGNNSEEVDLLLTSMDPTDVTITYQARTKVYKDVKVLSSGRGCLFCILSMGDVIIFNATTKEIQKLPKSVPPSDGPLRANLMQLPRRPHRSVDHPPFVIATGFGYIESKHVYAVIKLFFFSSACQILLLSETGEMITPWRTLVEKYSRGVFPASYGTMVQSKCYWLNRHISPARWSRISASKMSILCLDIEPEMFCGIRYPNFGTCDEAGKEMHLENLKDELFLGLSHGDSLAMDIWVLKDHKNSDWNMQYHVDFSLIGGIDDHHVPSKVKLIGCGEGEQGGVLIFYDSRQQVLLYFNVEERRFKKGKRIQVEGNGVNMLFPYNERFSSARRPAR</sequence>
<dbReference type="PANTHER" id="PTHR31111:SF136">
    <property type="entry name" value="F-BOX ASSOCIATED DOMAIN-CONTAINING PROTEIN"/>
    <property type="match status" value="1"/>
</dbReference>
<evidence type="ECO:0000313" key="3">
    <source>
        <dbReference type="EMBL" id="KAK1366265.1"/>
    </source>
</evidence>
<dbReference type="InterPro" id="IPR036047">
    <property type="entry name" value="F-box-like_dom_sf"/>
</dbReference>
<evidence type="ECO:0000259" key="1">
    <source>
        <dbReference type="Pfam" id="PF00646"/>
    </source>
</evidence>
<evidence type="ECO:0000259" key="2">
    <source>
        <dbReference type="Pfam" id="PF08268"/>
    </source>
</evidence>
<name>A0AAD8HHI4_9APIA</name>
<reference evidence="3" key="1">
    <citation type="submission" date="2023-02" db="EMBL/GenBank/DDBJ databases">
        <title>Genome of toxic invasive species Heracleum sosnowskyi carries increased number of genes despite the absence of recent whole-genome duplications.</title>
        <authorList>
            <person name="Schelkunov M."/>
            <person name="Shtratnikova V."/>
            <person name="Makarenko M."/>
            <person name="Klepikova A."/>
            <person name="Omelchenko D."/>
            <person name="Novikova G."/>
            <person name="Obukhova E."/>
            <person name="Bogdanov V."/>
            <person name="Penin A."/>
            <person name="Logacheva M."/>
        </authorList>
    </citation>
    <scope>NUCLEOTIDE SEQUENCE</scope>
    <source>
        <strain evidence="3">Hsosn_3</strain>
        <tissue evidence="3">Leaf</tissue>
    </source>
</reference>
<dbReference type="InterPro" id="IPR001810">
    <property type="entry name" value="F-box_dom"/>
</dbReference>
<dbReference type="SUPFAM" id="SSF81383">
    <property type="entry name" value="F-box domain"/>
    <property type="match status" value="1"/>
</dbReference>
<dbReference type="Pfam" id="PF08268">
    <property type="entry name" value="FBA_3"/>
    <property type="match status" value="1"/>
</dbReference>